<evidence type="ECO:0000256" key="3">
    <source>
        <dbReference type="ARBA" id="ARBA00022485"/>
    </source>
</evidence>
<dbReference type="InterPro" id="IPR040074">
    <property type="entry name" value="BssD/PflA/YjjW"/>
</dbReference>
<dbReference type="Gene3D" id="3.20.70.20">
    <property type="match status" value="1"/>
</dbReference>
<feature type="modified residue" description="Glycine radical" evidence="11">
    <location>
        <position position="1106"/>
    </location>
</feature>
<keyword evidence="9" id="KW-0411">Iron-sulfur</keyword>
<evidence type="ECO:0000256" key="11">
    <source>
        <dbReference type="PROSITE-ProRule" id="PRU00493"/>
    </source>
</evidence>
<dbReference type="AlphaFoldDB" id="A0AAV8AD22"/>
<keyword evidence="8" id="KW-0408">Iron</keyword>
<keyword evidence="4" id="KW-0949">S-adenosyl-L-methionine</keyword>
<feature type="domain" description="Radical SAM core" evidence="15">
    <location>
        <begin position="14"/>
        <end position="304"/>
    </location>
</feature>
<dbReference type="SUPFAM" id="SSF102114">
    <property type="entry name" value="Radical SAM enzymes"/>
    <property type="match status" value="1"/>
</dbReference>
<dbReference type="GO" id="GO:0046872">
    <property type="term" value="F:metal ion binding"/>
    <property type="evidence" value="ECO:0007669"/>
    <property type="project" value="UniProtKB-KW"/>
</dbReference>
<feature type="domain" description="4Fe-4S ferredoxin-type" evidence="13">
    <location>
        <begin position="75"/>
        <end position="104"/>
    </location>
</feature>
<keyword evidence="5" id="KW-0479">Metal-binding</keyword>
<dbReference type="Pfam" id="PF02901">
    <property type="entry name" value="PFL-like"/>
    <property type="match status" value="1"/>
</dbReference>
<dbReference type="Pfam" id="PF04055">
    <property type="entry name" value="Radical_SAM"/>
    <property type="match status" value="1"/>
</dbReference>
<dbReference type="SFLD" id="SFLDG01066">
    <property type="entry name" value="organic_radical-activating_enz"/>
    <property type="match status" value="1"/>
</dbReference>
<dbReference type="PROSITE" id="PS51918">
    <property type="entry name" value="RADICAL_SAM"/>
    <property type="match status" value="1"/>
</dbReference>
<gene>
    <name evidence="16" type="ORF">M0812_06953</name>
</gene>
<dbReference type="InterPro" id="IPR004184">
    <property type="entry name" value="PFL_dom"/>
</dbReference>
<dbReference type="PROSITE" id="PS01087">
    <property type="entry name" value="RADICAL_ACTIVATING"/>
    <property type="match status" value="1"/>
</dbReference>
<dbReference type="InterPro" id="IPR017900">
    <property type="entry name" value="4Fe4S_Fe_S_CS"/>
</dbReference>
<dbReference type="InterPro" id="IPR013785">
    <property type="entry name" value="Aldolase_TIM"/>
</dbReference>
<dbReference type="PANTHER" id="PTHR43641">
    <property type="entry name" value="FORMATE ACETYLTRANSFERASE 3-RELATED"/>
    <property type="match status" value="1"/>
</dbReference>
<name>A0AAV8AD22_9EUKA</name>
<evidence type="ECO:0000256" key="4">
    <source>
        <dbReference type="ARBA" id="ARBA00022691"/>
    </source>
</evidence>
<sequence>MSFLVSNIQRFSIHDGPGIRTTIFLKGCGLRCLWCQNPESIRSKPELLFDQKKCLGCRKCIEKCPFNIDNTEGFLSSKEAFEKCNDCFECVKACPTNALTQIGDRITIDDLMAQVSRDRHYYKHSGGGITFSGGEPLLQSKPLKAFLELCQMENIHTLIETAGYVNWKNFEQVLPFVDRWYYDLKTGNTKLHQKIVGVDPELIWDNASKLINEIGLEEAKRKINFRMPVVPGINDTMESLEGLKHLLLKLKIPKLTLLPYHNFGEIKLQKIKPLPKIKQLGIENEKSNLALSKVEKFFKNNGIAISIEQGLFNDQTKNETQTKIKVENRIKKIKNKSLIKHNHHDYTLSTRIEKLKRDYFSLKPGICTERSDNLYRYYKNEENLKKPIIIQRAESIISILTNSTTKIYDDELLVGSWNSKRVGGSIYPEISHIVALLNELFKFDSRKINPLRITKKEKYKLLKQLPFWMKNSFISNFIKRSGTHTVSTLIDALKVERFFINELGGIGHYCPDNKKLITLGTTGIKRQASKLQKKTDDLNRKNFYDSIITVCDGLEKWAGNYSKLAKDLANKLDDNNPRKKELFKISNICDRVPKYPARTFHEALQSILFIQIAFNMESLDNGISPGRLDQILYPYYKSDIQKGILTREQAFELLCSFSIKLSELVPVMDTNTGDIHGGHLAGQVVCIGGVDPEGNDSTNELSMIFLDVMNKLRIRQPNWWARIHPNSPEEFLKKISTNLIDEVHSPALVNDEKAIPILLNKNVTLRDARNYIPLGCVELIPSHQVVGSTDAGMINLVYPLELTLGLKKRGKRKIKNKKKQLYNCKSIDDLVELYAIQLDKLIDDFMIDLTLIERVHSELFPTPLISTFLEGCIESGIDVTQGSTKYVWSGVQGIGAPDVADSLIAIDQVIFKEKYCDLKMLRRALKRNFVGYECLRNKLLNAPKYGNDIPVVDNMLSRIMKLYNDLLNRRINTRNGKLCAGFYSTTIHTVFGTNSHALPNGSLKGTTLSNGLSPAVGNDRLGPTAALNSASNLDVNSAENGLTFNLTLNSNVLYGEQGVNNMQSLIQGYFENGGLQTQINVFDVKQLEDAYENPEKYPHLLVRVSGYTAYFNDLTPKMKREIIDRERKRKL</sequence>
<dbReference type="SFLD" id="SFLDG01118">
    <property type="entry name" value="activating_enzymes__group_2"/>
    <property type="match status" value="1"/>
</dbReference>
<feature type="domain" description="PFL" evidence="14">
    <location>
        <begin position="350"/>
        <end position="1003"/>
    </location>
</feature>
<dbReference type="InterPro" id="IPR017896">
    <property type="entry name" value="4Fe4S_Fe-S-bd"/>
</dbReference>
<reference evidence="16" key="1">
    <citation type="submission" date="2022-08" db="EMBL/GenBank/DDBJ databases">
        <title>Novel sulphate-reducing endosymbionts in the free-living metamonad Anaeramoeba.</title>
        <authorList>
            <person name="Jerlstrom-Hultqvist J."/>
            <person name="Cepicka I."/>
            <person name="Gallot-Lavallee L."/>
            <person name="Salas-Leiva D."/>
            <person name="Curtis B.A."/>
            <person name="Zahonova K."/>
            <person name="Pipaliya S."/>
            <person name="Dacks J."/>
            <person name="Roger A.J."/>
        </authorList>
    </citation>
    <scope>NUCLEOTIDE SEQUENCE</scope>
    <source>
        <strain evidence="16">Busselton2</strain>
    </source>
</reference>
<evidence type="ECO:0000256" key="7">
    <source>
        <dbReference type="ARBA" id="ARBA00023002"/>
    </source>
</evidence>
<evidence type="ECO:0000256" key="10">
    <source>
        <dbReference type="ARBA" id="ARBA00023239"/>
    </source>
</evidence>
<keyword evidence="10" id="KW-0456">Lyase</keyword>
<comment type="caution">
    <text evidence="16">The sequence shown here is derived from an EMBL/GenBank/DDBJ whole genome shotgun (WGS) entry which is preliminary data.</text>
</comment>
<dbReference type="SUPFAM" id="SSF54862">
    <property type="entry name" value="4Fe-4S ferredoxins"/>
    <property type="match status" value="1"/>
</dbReference>
<evidence type="ECO:0000256" key="6">
    <source>
        <dbReference type="ARBA" id="ARBA00022818"/>
    </source>
</evidence>
<evidence type="ECO:0000313" key="17">
    <source>
        <dbReference type="Proteomes" id="UP001146793"/>
    </source>
</evidence>
<accession>A0AAV8AD22</accession>
<dbReference type="InterPro" id="IPR058240">
    <property type="entry name" value="rSAM_sf"/>
</dbReference>
<dbReference type="Gene3D" id="3.30.70.20">
    <property type="match status" value="1"/>
</dbReference>
<evidence type="ECO:0000259" key="14">
    <source>
        <dbReference type="PROSITE" id="PS51554"/>
    </source>
</evidence>
<dbReference type="PANTHER" id="PTHR43641:SF2">
    <property type="entry name" value="DEHYDRATASE YBIW-RELATED"/>
    <property type="match status" value="1"/>
</dbReference>
<dbReference type="GO" id="GO:0016491">
    <property type="term" value="F:oxidoreductase activity"/>
    <property type="evidence" value="ECO:0007669"/>
    <property type="project" value="UniProtKB-KW"/>
</dbReference>
<evidence type="ECO:0000256" key="5">
    <source>
        <dbReference type="ARBA" id="ARBA00022723"/>
    </source>
</evidence>
<protein>
    <submittedName>
        <fullName evidence="16">Formate acetyltransferase 3-related</fullName>
    </submittedName>
</protein>
<dbReference type="SFLD" id="SFLDS00029">
    <property type="entry name" value="Radical_SAM"/>
    <property type="match status" value="1"/>
</dbReference>
<dbReference type="InterPro" id="IPR007197">
    <property type="entry name" value="rSAM"/>
</dbReference>
<keyword evidence="3" id="KW-0004">4Fe-4S</keyword>
<keyword evidence="7" id="KW-0560">Oxidoreductase</keyword>
<feature type="domain" description="Glycine radical" evidence="12">
    <location>
        <begin position="1010"/>
        <end position="1131"/>
    </location>
</feature>
<dbReference type="PROSITE" id="PS00198">
    <property type="entry name" value="4FE4S_FER_1"/>
    <property type="match status" value="1"/>
</dbReference>
<dbReference type="EMBL" id="JANTQA010000012">
    <property type="protein sequence ID" value="KAJ3450765.1"/>
    <property type="molecule type" value="Genomic_DNA"/>
</dbReference>
<dbReference type="SUPFAM" id="SSF51998">
    <property type="entry name" value="PFL-like glycyl radical enzymes"/>
    <property type="match status" value="1"/>
</dbReference>
<comment type="similarity">
    <text evidence="2">Belongs to the organic radical-activating enzymes family.</text>
</comment>
<dbReference type="PROSITE" id="PS51379">
    <property type="entry name" value="4FE4S_FER_2"/>
    <property type="match status" value="2"/>
</dbReference>
<dbReference type="InterPro" id="IPR051215">
    <property type="entry name" value="GRE"/>
</dbReference>
<dbReference type="GO" id="GO:0051539">
    <property type="term" value="F:4 iron, 4 sulfur cluster binding"/>
    <property type="evidence" value="ECO:0007669"/>
    <property type="project" value="UniProtKB-KW"/>
</dbReference>
<evidence type="ECO:0000256" key="9">
    <source>
        <dbReference type="ARBA" id="ARBA00023014"/>
    </source>
</evidence>
<dbReference type="GO" id="GO:0005829">
    <property type="term" value="C:cytosol"/>
    <property type="evidence" value="ECO:0007669"/>
    <property type="project" value="TreeGrafter"/>
</dbReference>
<feature type="domain" description="4Fe-4S ferredoxin-type" evidence="13">
    <location>
        <begin position="45"/>
        <end position="74"/>
    </location>
</feature>
<keyword evidence="6 11" id="KW-0556">Organic radical</keyword>
<proteinExistence type="inferred from homology"/>
<dbReference type="InterPro" id="IPR001989">
    <property type="entry name" value="Radical_activat_CS"/>
</dbReference>
<evidence type="ECO:0000259" key="13">
    <source>
        <dbReference type="PROSITE" id="PS51379"/>
    </source>
</evidence>
<dbReference type="Gene3D" id="3.20.20.70">
    <property type="entry name" value="Aldolase class I"/>
    <property type="match status" value="1"/>
</dbReference>
<comment type="cofactor">
    <cofactor evidence="1">
        <name>[4Fe-4S] cluster</name>
        <dbReference type="ChEBI" id="CHEBI:49883"/>
    </cofactor>
</comment>
<dbReference type="Proteomes" id="UP001146793">
    <property type="component" value="Unassembled WGS sequence"/>
</dbReference>
<evidence type="ECO:0000313" key="16">
    <source>
        <dbReference type="EMBL" id="KAJ3450765.1"/>
    </source>
</evidence>
<dbReference type="GO" id="GO:0016829">
    <property type="term" value="F:lyase activity"/>
    <property type="evidence" value="ECO:0007669"/>
    <property type="project" value="UniProtKB-KW"/>
</dbReference>
<dbReference type="NCBIfam" id="TIGR02494">
    <property type="entry name" value="PFLE_PFLC"/>
    <property type="match status" value="1"/>
</dbReference>
<dbReference type="Pfam" id="PF00037">
    <property type="entry name" value="Fer4"/>
    <property type="match status" value="1"/>
</dbReference>
<dbReference type="Pfam" id="PF01228">
    <property type="entry name" value="Gly_radical"/>
    <property type="match status" value="1"/>
</dbReference>
<dbReference type="PROSITE" id="PS51149">
    <property type="entry name" value="GLY_RADICAL_2"/>
    <property type="match status" value="1"/>
</dbReference>
<evidence type="ECO:0000256" key="2">
    <source>
        <dbReference type="ARBA" id="ARBA00009777"/>
    </source>
</evidence>
<evidence type="ECO:0000259" key="12">
    <source>
        <dbReference type="PROSITE" id="PS51149"/>
    </source>
</evidence>
<evidence type="ECO:0000256" key="8">
    <source>
        <dbReference type="ARBA" id="ARBA00023004"/>
    </source>
</evidence>
<dbReference type="PROSITE" id="PS51554">
    <property type="entry name" value="PFL"/>
    <property type="match status" value="1"/>
</dbReference>
<organism evidence="16 17">
    <name type="scientific">Anaeramoeba flamelloides</name>
    <dbReference type="NCBI Taxonomy" id="1746091"/>
    <lineage>
        <taxon>Eukaryota</taxon>
        <taxon>Metamonada</taxon>
        <taxon>Anaeramoebidae</taxon>
        <taxon>Anaeramoeba</taxon>
    </lineage>
</organism>
<dbReference type="InterPro" id="IPR001150">
    <property type="entry name" value="Gly_radical"/>
</dbReference>
<evidence type="ECO:0000259" key="15">
    <source>
        <dbReference type="PROSITE" id="PS51918"/>
    </source>
</evidence>
<evidence type="ECO:0000256" key="1">
    <source>
        <dbReference type="ARBA" id="ARBA00001966"/>
    </source>
</evidence>